<gene>
    <name evidence="1" type="ORF">SHERM_12793</name>
</gene>
<dbReference type="InterPro" id="IPR045026">
    <property type="entry name" value="LIMYB"/>
</dbReference>
<evidence type="ECO:0000313" key="1">
    <source>
        <dbReference type="EMBL" id="CAA0811974.1"/>
    </source>
</evidence>
<reference evidence="1" key="1">
    <citation type="submission" date="2019-12" db="EMBL/GenBank/DDBJ databases">
        <authorList>
            <person name="Scholes J."/>
        </authorList>
    </citation>
    <scope>NUCLEOTIDE SEQUENCE</scope>
</reference>
<organism evidence="1 2">
    <name type="scientific">Striga hermonthica</name>
    <name type="common">Purple witchweed</name>
    <name type="synonym">Buchnera hermonthica</name>
    <dbReference type="NCBI Taxonomy" id="68872"/>
    <lineage>
        <taxon>Eukaryota</taxon>
        <taxon>Viridiplantae</taxon>
        <taxon>Streptophyta</taxon>
        <taxon>Embryophyta</taxon>
        <taxon>Tracheophyta</taxon>
        <taxon>Spermatophyta</taxon>
        <taxon>Magnoliopsida</taxon>
        <taxon>eudicotyledons</taxon>
        <taxon>Gunneridae</taxon>
        <taxon>Pentapetalae</taxon>
        <taxon>asterids</taxon>
        <taxon>lamiids</taxon>
        <taxon>Lamiales</taxon>
        <taxon>Orobanchaceae</taxon>
        <taxon>Buchnereae</taxon>
        <taxon>Striga</taxon>
    </lineage>
</organism>
<dbReference type="AlphaFoldDB" id="A0A9N7R580"/>
<dbReference type="OrthoDB" id="10450097at2759"/>
<dbReference type="PANTHER" id="PTHR47584:SF14">
    <property type="entry name" value="L10-INTERACTING MYB DOMAIN-CONTAINING PROTEIN-LIKE"/>
    <property type="match status" value="1"/>
</dbReference>
<dbReference type="EMBL" id="CACSLK010009714">
    <property type="protein sequence ID" value="CAA0811974.1"/>
    <property type="molecule type" value="Genomic_DNA"/>
</dbReference>
<proteinExistence type="predicted"/>
<protein>
    <recommendedName>
        <fullName evidence="3">Myb/SANT-like domain-containing protein</fullName>
    </recommendedName>
</protein>
<dbReference type="Proteomes" id="UP001153555">
    <property type="component" value="Unassembled WGS sequence"/>
</dbReference>
<dbReference type="PANTHER" id="PTHR47584">
    <property type="match status" value="1"/>
</dbReference>
<keyword evidence="2" id="KW-1185">Reference proteome</keyword>
<evidence type="ECO:0000313" key="2">
    <source>
        <dbReference type="Proteomes" id="UP001153555"/>
    </source>
</evidence>
<comment type="caution">
    <text evidence="1">The sequence shown here is derived from an EMBL/GenBank/DDBJ whole genome shotgun (WGS) entry which is preliminary data.</text>
</comment>
<name>A0A9N7R580_STRHE</name>
<evidence type="ECO:0008006" key="3">
    <source>
        <dbReference type="Google" id="ProtNLM"/>
    </source>
</evidence>
<accession>A0A9N7R580</accession>
<sequence>MLHNTTGFGWDTATGKITSGEEVWSWWITGRPQDKDMKRQVCVHYRELTTIFNGTIATGSDARASTRTPEGTCRRHRTNTAVTPNYLFPKELSDELINTPDSDRCTRRCKGTTSTFGNAMNSITEASHIIQQNARLEADQKSLQYALRELESLADVPMPVRKVVWRKFRDPWSLYTFLGLEMEETDVHF</sequence>